<dbReference type="RefSeq" id="WP_072579778.1">
    <property type="nucleotide sequence ID" value="NZ_CP016020.1"/>
</dbReference>
<evidence type="ECO:0000313" key="2">
    <source>
        <dbReference type="Proteomes" id="UP000181936"/>
    </source>
</evidence>
<reference evidence="1 2" key="1">
    <citation type="journal article" date="2016" name="Sci. Rep.">
        <title>Complete genome sequence and transcriptomic analysis of a novel marine strain Bacillus weihaiensis reveals the mechanism of brown algae degradation.</title>
        <authorList>
            <person name="Zhu Y."/>
            <person name="Chen P."/>
            <person name="Bao Y."/>
            <person name="Men Y."/>
            <person name="Zeng Y."/>
            <person name="Yang J."/>
            <person name="Sun J."/>
            <person name="Sun Y."/>
        </authorList>
    </citation>
    <scope>NUCLEOTIDE SEQUENCE [LARGE SCALE GENOMIC DNA]</scope>
    <source>
        <strain evidence="1 2">Alg07</strain>
    </source>
</reference>
<dbReference type="EMBL" id="CP016020">
    <property type="protein sequence ID" value="APH04985.1"/>
    <property type="molecule type" value="Genomic_DNA"/>
</dbReference>
<keyword evidence="2" id="KW-1185">Reference proteome</keyword>
<dbReference type="OrthoDB" id="2357264at2"/>
<accession>A0A1L3MRJ7</accession>
<sequence>MDINHDFEKSFPPKKIKDVDYIVKHYLEGIEISKEDQRIKFILDDPYAPEMQLIKGVYVIYKKAILELLEGRIRSIKSYEFTSTKQKNRTITDEDIEYVLETATIVVLASDNSQLLSAYFIAGSGKKINSILNLCRGYHENHEDKASLQNFNDDLAVVNEMGLLEEISVK</sequence>
<organism evidence="1 2">
    <name type="scientific">Bacillus weihaiensis</name>
    <dbReference type="NCBI Taxonomy" id="1547283"/>
    <lineage>
        <taxon>Bacteria</taxon>
        <taxon>Bacillati</taxon>
        <taxon>Bacillota</taxon>
        <taxon>Bacilli</taxon>
        <taxon>Bacillales</taxon>
        <taxon>Bacillaceae</taxon>
        <taxon>Bacillus</taxon>
    </lineage>
</organism>
<gene>
    <name evidence="1" type="ORF">A9C19_09615</name>
</gene>
<dbReference type="Proteomes" id="UP000181936">
    <property type="component" value="Chromosome"/>
</dbReference>
<evidence type="ECO:0000313" key="1">
    <source>
        <dbReference type="EMBL" id="APH04985.1"/>
    </source>
</evidence>
<protein>
    <submittedName>
        <fullName evidence="1">Uncharacterized protein</fullName>
    </submittedName>
</protein>
<dbReference type="KEGG" id="bwh:A9C19_09615"/>
<proteinExistence type="predicted"/>
<dbReference type="AlphaFoldDB" id="A0A1L3MRJ7"/>
<name>A0A1L3MRJ7_9BACI</name>